<accession>A0A843AG30</accession>
<name>A0A843AG30_METFO</name>
<reference evidence="3" key="1">
    <citation type="submission" date="2020-10" db="EMBL/GenBank/DDBJ databases">
        <title>Dehalococcoides mccartyi of a TCE/Cr reducing biochatode.</title>
        <authorList>
            <person name="Matturro B."/>
        </authorList>
    </citation>
    <scope>NUCLEOTIDE SEQUENCE</scope>
    <source>
        <strain evidence="3">Bin2</strain>
    </source>
</reference>
<feature type="domain" description="Baseplate J-like C-terminal" evidence="2">
    <location>
        <begin position="288"/>
        <end position="378"/>
    </location>
</feature>
<protein>
    <submittedName>
        <fullName evidence="3">Baseplate J/gp47 family protein</fullName>
    </submittedName>
</protein>
<dbReference type="PANTHER" id="PTHR37829">
    <property type="entry name" value="PHAGE-LIKE ELEMENT PBSX PROTEIN XKDT"/>
    <property type="match status" value="1"/>
</dbReference>
<dbReference type="PANTHER" id="PTHR37829:SF3">
    <property type="entry name" value="PROTEIN JAYE-RELATED"/>
    <property type="match status" value="1"/>
</dbReference>
<evidence type="ECO:0000313" key="4">
    <source>
        <dbReference type="Proteomes" id="UP000606900"/>
    </source>
</evidence>
<dbReference type="InterPro" id="IPR058530">
    <property type="entry name" value="Baseplate_J-like_C"/>
</dbReference>
<evidence type="ECO:0000313" key="3">
    <source>
        <dbReference type="EMBL" id="MBF4474522.1"/>
    </source>
</evidence>
<evidence type="ECO:0000259" key="1">
    <source>
        <dbReference type="Pfam" id="PF04865"/>
    </source>
</evidence>
<dbReference type="Proteomes" id="UP000606900">
    <property type="component" value="Unassembled WGS sequence"/>
</dbReference>
<dbReference type="InterPro" id="IPR052399">
    <property type="entry name" value="Phage_Baseplate_Assmbl_Protein"/>
</dbReference>
<dbReference type="Pfam" id="PF04865">
    <property type="entry name" value="Baseplate_J"/>
    <property type="match status" value="1"/>
</dbReference>
<feature type="domain" description="Baseplate protein J-like barrel" evidence="1">
    <location>
        <begin position="102"/>
        <end position="188"/>
    </location>
</feature>
<organism evidence="3 4">
    <name type="scientific">Methanobacterium formicicum</name>
    <dbReference type="NCBI Taxonomy" id="2162"/>
    <lineage>
        <taxon>Archaea</taxon>
        <taxon>Methanobacteriati</taxon>
        <taxon>Methanobacteriota</taxon>
        <taxon>Methanomada group</taxon>
        <taxon>Methanobacteria</taxon>
        <taxon>Methanobacteriales</taxon>
        <taxon>Methanobacteriaceae</taxon>
        <taxon>Methanobacterium</taxon>
    </lineage>
</organism>
<dbReference type="RefSeq" id="WP_276698519.1">
    <property type="nucleotide sequence ID" value="NZ_JADIIL010000014.1"/>
</dbReference>
<comment type="caution">
    <text evidence="3">The sequence shown here is derived from an EMBL/GenBank/DDBJ whole genome shotgun (WGS) entry which is preliminary data.</text>
</comment>
<sequence length="381" mass="41484">MADEFTNVEGLKIKRAEIVQRMVDYYKAAFEEGKTQITDFNEGSEARNFLESVSIPAYELRHWIDFMVRQAFPQSAERGYLDMIGVMFNCYRKQAVKATGYVTFSTPGVKSYNITISKGTFVKTGGIDGIYYITTSPAVITAGGLSVTAPIEAATPGVVGNVNASTIDELPNPIDDLTVTNAAATLNGSDEEDDETFRARILEAGKAGQVGTEAWFKSMAESITGVHDAKVISNPEGEDYNIKVLVNGIETPTPTEVINEVLSLLTNENNKVAGLKITVDKPNYIQTAITATVTLVEGYNWSEIVANIESNINCYFNGGETSYGTEYPGLDIDDDLIRTQIMQVINNTDGVLDYNLTAPTENVVTTPEDEAQLGLITLTQV</sequence>
<evidence type="ECO:0000259" key="2">
    <source>
        <dbReference type="Pfam" id="PF26079"/>
    </source>
</evidence>
<dbReference type="Pfam" id="PF26079">
    <property type="entry name" value="Baseplate_J_C"/>
    <property type="match status" value="1"/>
</dbReference>
<gene>
    <name evidence="3" type="ORF">ISP06_03495</name>
</gene>
<proteinExistence type="predicted"/>
<dbReference type="EMBL" id="JADIIL010000014">
    <property type="protein sequence ID" value="MBF4474522.1"/>
    <property type="molecule type" value="Genomic_DNA"/>
</dbReference>
<dbReference type="InterPro" id="IPR006949">
    <property type="entry name" value="Barrel_Baseplate_J-like"/>
</dbReference>
<dbReference type="AlphaFoldDB" id="A0A843AG30"/>